<feature type="domain" description="Methylated-DNA-[protein]-cysteine S-methyltransferase DNA binding" evidence="2">
    <location>
        <begin position="26"/>
        <end position="85"/>
    </location>
</feature>
<dbReference type="EMBL" id="BAABBW010000004">
    <property type="protein sequence ID" value="GAA4177286.1"/>
    <property type="molecule type" value="Genomic_DNA"/>
</dbReference>
<evidence type="ECO:0000259" key="2">
    <source>
        <dbReference type="Pfam" id="PF01035"/>
    </source>
</evidence>
<gene>
    <name evidence="3" type="ORF">GCM10022287_25880</name>
</gene>
<dbReference type="RefSeq" id="WP_344755063.1">
    <property type="nucleotide sequence ID" value="NZ_BAABBW010000004.1"/>
</dbReference>
<protein>
    <recommendedName>
        <fullName evidence="2">Methylated-DNA-[protein]-cysteine S-methyltransferase DNA binding domain-containing protein</fullName>
    </recommendedName>
</protein>
<evidence type="ECO:0000313" key="4">
    <source>
        <dbReference type="Proteomes" id="UP001501079"/>
    </source>
</evidence>
<dbReference type="Proteomes" id="UP001501079">
    <property type="component" value="Unassembled WGS sequence"/>
</dbReference>
<dbReference type="InterPro" id="IPR014048">
    <property type="entry name" value="MethylDNA_cys_MeTrfase_DNA-bd"/>
</dbReference>
<accession>A0ABP8A3Z9</accession>
<sequence length="120" mass="13099">MSRAAENDRFGLRAHKAAGDFEADAFAEAVLDLVMQIPPGLVMSYGSIAAELGSRASRQVGKVMAHYGAEVPWWRVVHSDGRPADGHEDEALGHYRAEGTPLRHGASGYRIAMRDALWRP</sequence>
<reference evidence="4" key="1">
    <citation type="journal article" date="2019" name="Int. J. Syst. Evol. Microbiol.">
        <title>The Global Catalogue of Microorganisms (GCM) 10K type strain sequencing project: providing services to taxonomists for standard genome sequencing and annotation.</title>
        <authorList>
            <consortium name="The Broad Institute Genomics Platform"/>
            <consortium name="The Broad Institute Genome Sequencing Center for Infectious Disease"/>
            <person name="Wu L."/>
            <person name="Ma J."/>
        </authorList>
    </citation>
    <scope>NUCLEOTIDE SEQUENCE [LARGE SCALE GENOMIC DNA]</scope>
    <source>
        <strain evidence="4">JCM 17591</strain>
    </source>
</reference>
<evidence type="ECO:0000256" key="1">
    <source>
        <dbReference type="ARBA" id="ARBA00022763"/>
    </source>
</evidence>
<dbReference type="PANTHER" id="PTHR42942:SF1">
    <property type="entry name" value="ALKYLTRANSFERASE-LIKE PROTEIN 1"/>
    <property type="match status" value="1"/>
</dbReference>
<keyword evidence="1" id="KW-0227">DNA damage</keyword>
<keyword evidence="4" id="KW-1185">Reference proteome</keyword>
<proteinExistence type="predicted"/>
<dbReference type="InterPro" id="IPR052520">
    <property type="entry name" value="ATL_DNA_repair"/>
</dbReference>
<dbReference type="InterPro" id="IPR036217">
    <property type="entry name" value="MethylDNA_cys_MeTrfase_DNAb"/>
</dbReference>
<organism evidence="3 4">
    <name type="scientific">Gryllotalpicola koreensis</name>
    <dbReference type="NCBI Taxonomy" id="993086"/>
    <lineage>
        <taxon>Bacteria</taxon>
        <taxon>Bacillati</taxon>
        <taxon>Actinomycetota</taxon>
        <taxon>Actinomycetes</taxon>
        <taxon>Micrococcales</taxon>
        <taxon>Microbacteriaceae</taxon>
        <taxon>Gryllotalpicola</taxon>
    </lineage>
</organism>
<dbReference type="Pfam" id="PF01035">
    <property type="entry name" value="DNA_binding_1"/>
    <property type="match status" value="1"/>
</dbReference>
<name>A0ABP8A3Z9_9MICO</name>
<evidence type="ECO:0000313" key="3">
    <source>
        <dbReference type="EMBL" id="GAA4177286.1"/>
    </source>
</evidence>
<dbReference type="CDD" id="cd06445">
    <property type="entry name" value="ATase"/>
    <property type="match status" value="1"/>
</dbReference>
<comment type="caution">
    <text evidence="3">The sequence shown here is derived from an EMBL/GenBank/DDBJ whole genome shotgun (WGS) entry which is preliminary data.</text>
</comment>
<dbReference type="PANTHER" id="PTHR42942">
    <property type="entry name" value="6-O-METHYLGUANINE DNA METHYLTRANSFERASE"/>
    <property type="match status" value="1"/>
</dbReference>
<dbReference type="InterPro" id="IPR036388">
    <property type="entry name" value="WH-like_DNA-bd_sf"/>
</dbReference>
<dbReference type="Gene3D" id="1.10.10.10">
    <property type="entry name" value="Winged helix-like DNA-binding domain superfamily/Winged helix DNA-binding domain"/>
    <property type="match status" value="1"/>
</dbReference>
<dbReference type="SUPFAM" id="SSF46767">
    <property type="entry name" value="Methylated DNA-protein cysteine methyltransferase, C-terminal domain"/>
    <property type="match status" value="1"/>
</dbReference>